<name>Q6BKF1_DEBHA</name>
<feature type="compositionally biased region" description="Basic residues" evidence="1">
    <location>
        <begin position="205"/>
        <end position="225"/>
    </location>
</feature>
<accession>Q6BKF1</accession>
<dbReference type="Proteomes" id="UP000000599">
    <property type="component" value="Chromosome F"/>
</dbReference>
<dbReference type="SUPFAM" id="SSF63748">
    <property type="entry name" value="Tudor/PWWP/MBT"/>
    <property type="match status" value="1"/>
</dbReference>
<protein>
    <submittedName>
        <fullName evidence="3">DEHA2F22484p</fullName>
    </submittedName>
</protein>
<dbReference type="GeneID" id="2903088"/>
<dbReference type="SMART" id="SM00293">
    <property type="entry name" value="PWWP"/>
    <property type="match status" value="1"/>
</dbReference>
<dbReference type="PROSITE" id="PS50812">
    <property type="entry name" value="PWWP"/>
    <property type="match status" value="1"/>
</dbReference>
<dbReference type="Pfam" id="PF00855">
    <property type="entry name" value="PWWP"/>
    <property type="match status" value="1"/>
</dbReference>
<dbReference type="OMA" id="IWINTND"/>
<gene>
    <name evidence="3" type="ordered locus">DEHA2F22484g</name>
</gene>
<feature type="compositionally biased region" description="Polar residues" evidence="1">
    <location>
        <begin position="416"/>
        <end position="468"/>
    </location>
</feature>
<feature type="region of interest" description="Disordered" evidence="1">
    <location>
        <begin position="388"/>
        <end position="468"/>
    </location>
</feature>
<feature type="domain" description="PWWP" evidence="2">
    <location>
        <begin position="41"/>
        <end position="116"/>
    </location>
</feature>
<dbReference type="HOGENOM" id="CLU_049642_0_0_1"/>
<dbReference type="STRING" id="284592.Q6BKF1"/>
<feature type="compositionally biased region" description="Basic and acidic residues" evidence="1">
    <location>
        <begin position="24"/>
        <end position="35"/>
    </location>
</feature>
<dbReference type="AlphaFoldDB" id="Q6BKF1"/>
<evidence type="ECO:0000259" key="2">
    <source>
        <dbReference type="PROSITE" id="PS50812"/>
    </source>
</evidence>
<dbReference type="RefSeq" id="XP_461320.2">
    <property type="nucleotide sequence ID" value="XM_461320.1"/>
</dbReference>
<dbReference type="CDD" id="cd05840">
    <property type="entry name" value="PWWP_ScIOC4-like"/>
    <property type="match status" value="1"/>
</dbReference>
<dbReference type="eggNOG" id="ENOG502S6Q4">
    <property type="taxonomic scope" value="Eukaryota"/>
</dbReference>
<evidence type="ECO:0000313" key="4">
    <source>
        <dbReference type="Proteomes" id="UP000000599"/>
    </source>
</evidence>
<dbReference type="VEuPathDB" id="FungiDB:DEHA2F22484g"/>
<dbReference type="EMBL" id="CR382138">
    <property type="protein sequence ID" value="CAG89724.2"/>
    <property type="molecule type" value="Genomic_DNA"/>
</dbReference>
<sequence length="468" mass="53751">MSSDTPIPSELSKTLETPEATSPQEKEIQQDESKNDNPYTPKSIVLAKVKGYPPWPAMILEETMLPENILSKKPKSVKQPPKRKSSKPITILPVRFFSDDTYIWIKSNEVKTLNHEMINSFLQNDKKRKDNLLQTAYELANDPPDMELFIKWGSKGEPVEVPYVPEEEELEEEEEEEADDIEEEELEEEEEEEEEEEDYEEPSRKKQKKNTKQPKSKKKTTKKQPAKKEAKSTAAPKTKPVNPREEGYDSDWGLDGVKHYNYDEGNYIFDKEKDQIKFETEFPSAASLSDSLTKYHNQFDKLDILLTDQLLSDQIDETEILPNLKKLDGLTLPKSVYTKSKVLKTLILTLRRPSERFPYPKIKKEVKKLVRKWTDLDIEENTIEDLEMVEENGESTQEPEQLPDQELKQEDANEAQAPSDSLQGENQTSAPEQPESATQETAENTQDASSERNGVNPDSFNTDSFVTA</sequence>
<dbReference type="InterPro" id="IPR035503">
    <property type="entry name" value="IOC4-like_PWWP"/>
</dbReference>
<evidence type="ECO:0000256" key="1">
    <source>
        <dbReference type="SAM" id="MobiDB-lite"/>
    </source>
</evidence>
<feature type="region of interest" description="Disordered" evidence="1">
    <location>
        <begin position="162"/>
        <end position="251"/>
    </location>
</feature>
<feature type="compositionally biased region" description="Acidic residues" evidence="1">
    <location>
        <begin position="165"/>
        <end position="200"/>
    </location>
</feature>
<feature type="compositionally biased region" description="Polar residues" evidence="1">
    <location>
        <begin position="1"/>
        <end position="23"/>
    </location>
</feature>
<organism evidence="3 4">
    <name type="scientific">Debaryomyces hansenii (strain ATCC 36239 / CBS 767 / BCRC 21394 / JCM 1990 / NBRC 0083 / IGC 2968)</name>
    <name type="common">Yeast</name>
    <name type="synonym">Torulaspora hansenii</name>
    <dbReference type="NCBI Taxonomy" id="284592"/>
    <lineage>
        <taxon>Eukaryota</taxon>
        <taxon>Fungi</taxon>
        <taxon>Dikarya</taxon>
        <taxon>Ascomycota</taxon>
        <taxon>Saccharomycotina</taxon>
        <taxon>Pichiomycetes</taxon>
        <taxon>Debaryomycetaceae</taxon>
        <taxon>Debaryomyces</taxon>
    </lineage>
</organism>
<dbReference type="Gene3D" id="2.30.30.140">
    <property type="match status" value="1"/>
</dbReference>
<proteinExistence type="predicted"/>
<evidence type="ECO:0000313" key="3">
    <source>
        <dbReference type="EMBL" id="CAG89724.2"/>
    </source>
</evidence>
<keyword evidence="4" id="KW-1185">Reference proteome</keyword>
<feature type="region of interest" description="Disordered" evidence="1">
    <location>
        <begin position="1"/>
        <end position="40"/>
    </location>
</feature>
<dbReference type="KEGG" id="dha:DEHA2F22484g"/>
<dbReference type="InterPro" id="IPR000313">
    <property type="entry name" value="PWWP_dom"/>
</dbReference>
<dbReference type="InParanoid" id="Q6BKF1"/>
<reference evidence="3 4" key="1">
    <citation type="journal article" date="2004" name="Nature">
        <title>Genome evolution in yeasts.</title>
        <authorList>
            <consortium name="Genolevures"/>
            <person name="Dujon B."/>
            <person name="Sherman D."/>
            <person name="Fischer G."/>
            <person name="Durrens P."/>
            <person name="Casaregola S."/>
            <person name="Lafontaine I."/>
            <person name="de Montigny J."/>
            <person name="Marck C."/>
            <person name="Neuveglise C."/>
            <person name="Talla E."/>
            <person name="Goffard N."/>
            <person name="Frangeul L."/>
            <person name="Aigle M."/>
            <person name="Anthouard V."/>
            <person name="Babour A."/>
            <person name="Barbe V."/>
            <person name="Barnay S."/>
            <person name="Blanchin S."/>
            <person name="Beckerich J.M."/>
            <person name="Beyne E."/>
            <person name="Bleykasten C."/>
            <person name="Boisrame A."/>
            <person name="Boyer J."/>
            <person name="Cattolico L."/>
            <person name="Confanioleri F."/>
            <person name="de Daruvar A."/>
            <person name="Despons L."/>
            <person name="Fabre E."/>
            <person name="Fairhead C."/>
            <person name="Ferry-Dumazet H."/>
            <person name="Groppi A."/>
            <person name="Hantraye F."/>
            <person name="Hennequin C."/>
            <person name="Jauniaux N."/>
            <person name="Joyet P."/>
            <person name="Kachouri R."/>
            <person name="Kerrest A."/>
            <person name="Koszul R."/>
            <person name="Lemaire M."/>
            <person name="Lesur I."/>
            <person name="Ma L."/>
            <person name="Muller H."/>
            <person name="Nicaud J.M."/>
            <person name="Nikolski M."/>
            <person name="Oztas S."/>
            <person name="Ozier-Kalogeropoulos O."/>
            <person name="Pellenz S."/>
            <person name="Potier S."/>
            <person name="Richard G.F."/>
            <person name="Straub M.L."/>
            <person name="Suleau A."/>
            <person name="Swennene D."/>
            <person name="Tekaia F."/>
            <person name="Wesolowski-Louvel M."/>
            <person name="Westhof E."/>
            <person name="Wirth B."/>
            <person name="Zeniou-Meyer M."/>
            <person name="Zivanovic I."/>
            <person name="Bolotin-Fukuhara M."/>
            <person name="Thierry A."/>
            <person name="Bouchier C."/>
            <person name="Caudron B."/>
            <person name="Scarpelli C."/>
            <person name="Gaillardin C."/>
            <person name="Weissenbach J."/>
            <person name="Wincker P."/>
            <person name="Souciet J.L."/>
        </authorList>
    </citation>
    <scope>NUCLEOTIDE SEQUENCE [LARGE SCALE GENOMIC DNA]</scope>
    <source>
        <strain evidence="4">ATCC 36239 / CBS 767 / BCRC 21394 / JCM 1990 / NBRC 0083 / IGC 2968</strain>
    </source>
</reference>
<dbReference type="OrthoDB" id="62853at2759"/>